<dbReference type="Gene3D" id="3.40.50.1110">
    <property type="entry name" value="SGNH hydrolase"/>
    <property type="match status" value="1"/>
</dbReference>
<dbReference type="Proteomes" id="UP000014028">
    <property type="component" value="Unassembled WGS sequence"/>
</dbReference>
<reference evidence="1 2" key="1">
    <citation type="submission" date="2012-12" db="EMBL/GenBank/DDBJ databases">
        <title>The Genome Sequence of Bacillus cereus VD184.</title>
        <authorList>
            <consortium name="The Broad Institute Genome Sequencing Platform"/>
            <consortium name="The Broad Institute Genome Sequencing Center for Infectious Disease"/>
            <person name="Feldgarden M."/>
            <person name="Van der Auwera G.A."/>
            <person name="Mahillon J."/>
            <person name="Duprez V."/>
            <person name="Timmery S."/>
            <person name="Mattelet C."/>
            <person name="Dierick K."/>
            <person name="Sun M."/>
            <person name="Yu Z."/>
            <person name="Zhu L."/>
            <person name="Hu X."/>
            <person name="Shank E.B."/>
            <person name="Swiecicka I."/>
            <person name="Hansen B.M."/>
            <person name="Andrup L."/>
            <person name="Walker B."/>
            <person name="Young S.K."/>
            <person name="Zeng Q."/>
            <person name="Gargeya S."/>
            <person name="Fitzgerald M."/>
            <person name="Haas B."/>
            <person name="Abouelleil A."/>
            <person name="Alvarado L."/>
            <person name="Arachchi H.M."/>
            <person name="Berlin A.M."/>
            <person name="Chapman S.B."/>
            <person name="Dewar J."/>
            <person name="Goldberg J."/>
            <person name="Griggs A."/>
            <person name="Gujja S."/>
            <person name="Hansen M."/>
            <person name="Howarth C."/>
            <person name="Imamovic A."/>
            <person name="Larimer J."/>
            <person name="McCowan C."/>
            <person name="Murphy C."/>
            <person name="Neiman D."/>
            <person name="Pearson M."/>
            <person name="Priest M."/>
            <person name="Roberts A."/>
            <person name="Saif S."/>
            <person name="Shea T."/>
            <person name="Sisk P."/>
            <person name="Sykes S."/>
            <person name="Wortman J."/>
            <person name="Nusbaum C."/>
            <person name="Birren B."/>
        </authorList>
    </citation>
    <scope>NUCLEOTIDE SEQUENCE [LARGE SCALE GENOMIC DNA]</scope>
    <source>
        <strain evidence="1 2">VD184</strain>
    </source>
</reference>
<gene>
    <name evidence="1" type="ORF">IKC_04539</name>
</gene>
<organism evidence="1 2">
    <name type="scientific">Bacillus cereus VD184</name>
    <dbReference type="NCBI Taxonomy" id="1053242"/>
    <lineage>
        <taxon>Bacteria</taxon>
        <taxon>Bacillati</taxon>
        <taxon>Bacillota</taxon>
        <taxon>Bacilli</taxon>
        <taxon>Bacillales</taxon>
        <taxon>Bacillaceae</taxon>
        <taxon>Bacillus</taxon>
        <taxon>Bacillus cereus group</taxon>
    </lineage>
</organism>
<sequence length="300" mass="35926">MNIAFIGDSFPDSLLLENDGYPSILKKELQLQHGKIVNIEKYTKSGVVTSDIRDLLDEKFYQTDWDYVILHFGNFEAFPALSKSAHKFLFNRWIKEDLRHRLKYRNRLTEYSFELKQNLRCILNDSYGVDFKISKEMYYQHYKDVVEHLRDKGKKNIILISLSKVDEHINQNYNHYINDYNEAIEEISKELSIPLVDIFDINETTNQYIYTKDGWHWNEFGHALVAKRMLKEIFKVEMKNIFKYYDFPSRMEKIESKSIFKIVSKNHILRLLEIFCLKILGTYIKCINCNKRKRGVEKDE</sequence>
<dbReference type="EMBL" id="AHFK01000096">
    <property type="protein sequence ID" value="EOQ02512.1"/>
    <property type="molecule type" value="Genomic_DNA"/>
</dbReference>
<accession>A0A9W5VPY5</accession>
<dbReference type="CDD" id="cd00229">
    <property type="entry name" value="SGNH_hydrolase"/>
    <property type="match status" value="1"/>
</dbReference>
<dbReference type="PANTHER" id="PTHR30383:SF5">
    <property type="entry name" value="SGNH HYDROLASE-TYPE ESTERASE DOMAIN-CONTAINING PROTEIN"/>
    <property type="match status" value="1"/>
</dbReference>
<name>A0A9W5VPY5_BACCE</name>
<dbReference type="PANTHER" id="PTHR30383">
    <property type="entry name" value="THIOESTERASE 1/PROTEASE 1/LYSOPHOSPHOLIPASE L1"/>
    <property type="match status" value="1"/>
</dbReference>
<protein>
    <submittedName>
        <fullName evidence="1">Uncharacterized protein</fullName>
    </submittedName>
</protein>
<dbReference type="RefSeq" id="WP_016123872.1">
    <property type="nucleotide sequence ID" value="NZ_KB976843.1"/>
</dbReference>
<dbReference type="InterPro" id="IPR051532">
    <property type="entry name" value="Ester_Hydrolysis_Enzymes"/>
</dbReference>
<dbReference type="InterPro" id="IPR001087">
    <property type="entry name" value="GDSL"/>
</dbReference>
<comment type="caution">
    <text evidence="1">The sequence shown here is derived from an EMBL/GenBank/DDBJ whole genome shotgun (WGS) entry which is preliminary data.</text>
</comment>
<evidence type="ECO:0000313" key="2">
    <source>
        <dbReference type="Proteomes" id="UP000014028"/>
    </source>
</evidence>
<dbReference type="SUPFAM" id="SSF52266">
    <property type="entry name" value="SGNH hydrolase"/>
    <property type="match status" value="1"/>
</dbReference>
<dbReference type="Pfam" id="PF00657">
    <property type="entry name" value="Lipase_GDSL"/>
    <property type="match status" value="1"/>
</dbReference>
<dbReference type="InterPro" id="IPR036514">
    <property type="entry name" value="SGNH_hydro_sf"/>
</dbReference>
<dbReference type="GO" id="GO:0004622">
    <property type="term" value="F:phosphatidylcholine lysophospholipase activity"/>
    <property type="evidence" value="ECO:0007669"/>
    <property type="project" value="TreeGrafter"/>
</dbReference>
<dbReference type="AlphaFoldDB" id="A0A9W5VPY5"/>
<evidence type="ECO:0000313" key="1">
    <source>
        <dbReference type="EMBL" id="EOQ02512.1"/>
    </source>
</evidence>
<proteinExistence type="predicted"/>